<feature type="signal peptide" evidence="3">
    <location>
        <begin position="1"/>
        <end position="21"/>
    </location>
</feature>
<gene>
    <name evidence="5" type="ORF">SAMN05444359_101115</name>
</gene>
<dbReference type="OrthoDB" id="650514at2"/>
<dbReference type="InterPro" id="IPR034984">
    <property type="entry name" value="Imelysin-like_IPPA"/>
</dbReference>
<protein>
    <submittedName>
        <fullName evidence="5">Imelysin</fullName>
    </submittedName>
</protein>
<evidence type="ECO:0000256" key="1">
    <source>
        <dbReference type="ARBA" id="ARBA00004196"/>
    </source>
</evidence>
<dbReference type="STRING" id="478744.SAMN05444359_101115"/>
<sequence length="351" mass="38607">MRITSLAFLLLLFISACTTNNGDDDGPEPVAFDRQAMLANWADNLIAPAYEALEAALISLDLAAQVYEENPNSISRAQLESRFESAYLSWQRASPFSLGKAEEIRLRGQLNTYPTDVSLIEENLANLNGINLELPSQAAAQGLPALDYLLFSLSEDALNNSPAYRSYLKQLTSRMVSLTRIVRDDLAVNRDAYIQNDGNSATASIDRTVNDYIFYFEKFLRAGKVGIPAGVFSDDPLADRAESLYAGQSKALFLAGLNGSEQFFNNGLNDYLDALGVERSGELLSQQINDQFAAIKAAANSLNDNFSTQVENDNTAMLQLYDELQKQVVFLKVDMLQALSINVDYVDADGD</sequence>
<dbReference type="AlphaFoldDB" id="A0A1H8Z0K7"/>
<dbReference type="RefSeq" id="WP_090164861.1">
    <property type="nucleotide sequence ID" value="NZ_FOFB01000001.1"/>
</dbReference>
<feature type="chain" id="PRO_5011692085" evidence="3">
    <location>
        <begin position="22"/>
        <end position="351"/>
    </location>
</feature>
<evidence type="ECO:0000256" key="2">
    <source>
        <dbReference type="ARBA" id="ARBA00022729"/>
    </source>
</evidence>
<dbReference type="CDD" id="cd14659">
    <property type="entry name" value="Imelysin-like_IPPA"/>
    <property type="match status" value="1"/>
</dbReference>
<keyword evidence="6" id="KW-1185">Reference proteome</keyword>
<evidence type="ECO:0000313" key="6">
    <source>
        <dbReference type="Proteomes" id="UP000199021"/>
    </source>
</evidence>
<feature type="domain" description="Imelysin-like" evidence="4">
    <location>
        <begin position="47"/>
        <end position="327"/>
    </location>
</feature>
<dbReference type="InterPro" id="IPR018976">
    <property type="entry name" value="Imelysin-like"/>
</dbReference>
<reference evidence="6" key="1">
    <citation type="submission" date="2016-10" db="EMBL/GenBank/DDBJ databases">
        <authorList>
            <person name="Varghese N."/>
            <person name="Submissions S."/>
        </authorList>
    </citation>
    <scope>NUCLEOTIDE SEQUENCE [LARGE SCALE GENOMIC DNA]</scope>
    <source>
        <strain evidence="6">DSM 24740</strain>
    </source>
</reference>
<name>A0A1H8Z0K7_9BACT</name>
<evidence type="ECO:0000259" key="4">
    <source>
        <dbReference type="Pfam" id="PF09375"/>
    </source>
</evidence>
<dbReference type="GO" id="GO:0030313">
    <property type="term" value="C:cell envelope"/>
    <property type="evidence" value="ECO:0007669"/>
    <property type="project" value="UniProtKB-SubCell"/>
</dbReference>
<evidence type="ECO:0000256" key="3">
    <source>
        <dbReference type="SAM" id="SignalP"/>
    </source>
</evidence>
<evidence type="ECO:0000313" key="5">
    <source>
        <dbReference type="EMBL" id="SEP57861.1"/>
    </source>
</evidence>
<keyword evidence="2 3" id="KW-0732">Signal</keyword>
<dbReference type="Proteomes" id="UP000199021">
    <property type="component" value="Unassembled WGS sequence"/>
</dbReference>
<proteinExistence type="predicted"/>
<dbReference type="InterPro" id="IPR038352">
    <property type="entry name" value="Imelysin_sf"/>
</dbReference>
<dbReference type="InParanoid" id="A0A1H8Z0K7"/>
<dbReference type="EMBL" id="FOFB01000001">
    <property type="protein sequence ID" value="SEP57861.1"/>
    <property type="molecule type" value="Genomic_DNA"/>
</dbReference>
<comment type="subcellular location">
    <subcellularLocation>
        <location evidence="1">Cell envelope</location>
    </subcellularLocation>
</comment>
<dbReference type="PROSITE" id="PS51257">
    <property type="entry name" value="PROKAR_LIPOPROTEIN"/>
    <property type="match status" value="1"/>
</dbReference>
<dbReference type="Gene3D" id="1.20.1420.20">
    <property type="entry name" value="M75 peptidase, HXXE motif"/>
    <property type="match status" value="1"/>
</dbReference>
<dbReference type="Pfam" id="PF09375">
    <property type="entry name" value="Peptidase_M75"/>
    <property type="match status" value="1"/>
</dbReference>
<accession>A0A1H8Z0K7</accession>
<organism evidence="5 6">
    <name type="scientific">Neolewinella agarilytica</name>
    <dbReference type="NCBI Taxonomy" id="478744"/>
    <lineage>
        <taxon>Bacteria</taxon>
        <taxon>Pseudomonadati</taxon>
        <taxon>Bacteroidota</taxon>
        <taxon>Saprospiria</taxon>
        <taxon>Saprospirales</taxon>
        <taxon>Lewinellaceae</taxon>
        <taxon>Neolewinella</taxon>
    </lineage>
</organism>